<dbReference type="SUPFAM" id="SSF57889">
    <property type="entry name" value="Cysteine-rich domain"/>
    <property type="match status" value="1"/>
</dbReference>
<dbReference type="PANTHER" id="PTHR13871:SF81">
    <property type="entry name" value="NUCLEOREDOXIN 3-RELATED"/>
    <property type="match status" value="1"/>
</dbReference>
<dbReference type="Pfam" id="PF13905">
    <property type="entry name" value="Thioredoxin_8"/>
    <property type="match status" value="2"/>
</dbReference>
<proteinExistence type="inferred from homology"/>
<dbReference type="InterPro" id="IPR012336">
    <property type="entry name" value="Thioredoxin-like_fold"/>
</dbReference>
<organism evidence="9 10">
    <name type="scientific">Cannabis sativa</name>
    <name type="common">Hemp</name>
    <name type="synonym">Marijuana</name>
    <dbReference type="NCBI Taxonomy" id="3483"/>
    <lineage>
        <taxon>Eukaryota</taxon>
        <taxon>Viridiplantae</taxon>
        <taxon>Streptophyta</taxon>
        <taxon>Embryophyta</taxon>
        <taxon>Tracheophyta</taxon>
        <taxon>Spermatophyta</taxon>
        <taxon>Magnoliopsida</taxon>
        <taxon>eudicotyledons</taxon>
        <taxon>Gunneridae</taxon>
        <taxon>Pentapetalae</taxon>
        <taxon>rosids</taxon>
        <taxon>fabids</taxon>
        <taxon>Rosales</taxon>
        <taxon>Cannabaceae</taxon>
        <taxon>Cannabis</taxon>
    </lineage>
</organism>
<dbReference type="EMBL" id="UZAU01000081">
    <property type="status" value="NOT_ANNOTATED_CDS"/>
    <property type="molecule type" value="Genomic_DNA"/>
</dbReference>
<dbReference type="Pfam" id="PF03107">
    <property type="entry name" value="C1_2"/>
    <property type="match status" value="1"/>
</dbReference>
<protein>
    <recommendedName>
        <fullName evidence="1">protein-disulfide reductase</fullName>
        <ecNumber evidence="1">1.8.1.8</ecNumber>
    </recommendedName>
</protein>
<dbReference type="SUPFAM" id="SSF52833">
    <property type="entry name" value="Thioredoxin-like"/>
    <property type="match status" value="2"/>
</dbReference>
<evidence type="ECO:0000256" key="1">
    <source>
        <dbReference type="ARBA" id="ARBA00012612"/>
    </source>
</evidence>
<sequence length="318" mass="36113">MAALNYQAKSTDMADILSSEGVEFLLSSEGEVPLSSCHGKKICLYFSAYWCRPCKAFTPKLVQLYNSLKNGGKELEIIFISFDRDNTKFEEHFKCMPWLAVPFHLDVHRRLSEKFKVDRIPSLINPLLSSDDNGVSIEEDLIGLIEDYGAEAFPFTRERREELKAIDKAKLHGDRDLNEFELNLELMPWLAIPYHDRKARQDLCRIFDVKEIPALVLIGPDGRPVPADGKTVISLYGARAFPFTESRIGEVEAALRKEGEALPGRVKDRKHEHELKLDMARGYVCDCCKGGGRFWAFSCDVCDYDLHPTCVEMDNPTS</sequence>
<evidence type="ECO:0000313" key="9">
    <source>
        <dbReference type="EnsemblPlants" id="cds.evm.model.01.2843"/>
    </source>
</evidence>
<dbReference type="EnsemblPlants" id="evm.model.01.2843">
    <property type="protein sequence ID" value="cds.evm.model.01.2843"/>
    <property type="gene ID" value="evm.TU.01.2843"/>
</dbReference>
<dbReference type="GO" id="GO:0047134">
    <property type="term" value="F:protein-disulfide reductase [NAD(P)H] activity"/>
    <property type="evidence" value="ECO:0007669"/>
    <property type="project" value="UniProtKB-EC"/>
</dbReference>
<keyword evidence="4" id="KW-0520">NAD</keyword>
<comment type="similarity">
    <text evidence="5">Belongs to the nucleoredoxin family.</text>
</comment>
<dbReference type="Proteomes" id="UP000596661">
    <property type="component" value="Chromosome 1"/>
</dbReference>
<dbReference type="Gramene" id="evm.model.01.2843">
    <property type="protein sequence ID" value="cds.evm.model.01.2843"/>
    <property type="gene ID" value="evm.TU.01.2843"/>
</dbReference>
<dbReference type="InterPro" id="IPR004146">
    <property type="entry name" value="DC1"/>
</dbReference>
<reference evidence="9" key="1">
    <citation type="submission" date="2018-11" db="EMBL/GenBank/DDBJ databases">
        <authorList>
            <person name="Grassa J C."/>
        </authorList>
    </citation>
    <scope>NUCLEOTIDE SEQUENCE [LARGE SCALE GENOMIC DNA]</scope>
</reference>
<dbReference type="InterPro" id="IPR036249">
    <property type="entry name" value="Thioredoxin-like_sf"/>
</dbReference>
<evidence type="ECO:0000313" key="10">
    <source>
        <dbReference type="Proteomes" id="UP000596661"/>
    </source>
</evidence>
<keyword evidence="10" id="KW-1185">Reference proteome</keyword>
<dbReference type="PROSITE" id="PS51352">
    <property type="entry name" value="THIOREDOXIN_2"/>
    <property type="match status" value="1"/>
</dbReference>
<dbReference type="InterPro" id="IPR013766">
    <property type="entry name" value="Thioredoxin_domain"/>
</dbReference>
<dbReference type="InterPro" id="IPR052259">
    <property type="entry name" value="Nucleoredoxin-like"/>
</dbReference>
<reference evidence="9" key="2">
    <citation type="submission" date="2021-03" db="UniProtKB">
        <authorList>
            <consortium name="EnsemblPlants"/>
        </authorList>
    </citation>
    <scope>IDENTIFICATION</scope>
</reference>
<evidence type="ECO:0000256" key="5">
    <source>
        <dbReference type="ARBA" id="ARBA00025782"/>
    </source>
</evidence>
<keyword evidence="2" id="KW-0677">Repeat</keyword>
<evidence type="ECO:0000256" key="6">
    <source>
        <dbReference type="ARBA" id="ARBA00047388"/>
    </source>
</evidence>
<evidence type="ECO:0000259" key="8">
    <source>
        <dbReference type="PROSITE" id="PS51352"/>
    </source>
</evidence>
<comment type="catalytic activity">
    <reaction evidence="6">
        <text>[protein]-dithiol + NAD(+) = [protein]-disulfide + NADH + H(+)</text>
        <dbReference type="Rhea" id="RHEA:18749"/>
        <dbReference type="Rhea" id="RHEA-COMP:10593"/>
        <dbReference type="Rhea" id="RHEA-COMP:10594"/>
        <dbReference type="ChEBI" id="CHEBI:15378"/>
        <dbReference type="ChEBI" id="CHEBI:29950"/>
        <dbReference type="ChEBI" id="CHEBI:50058"/>
        <dbReference type="ChEBI" id="CHEBI:57540"/>
        <dbReference type="ChEBI" id="CHEBI:57945"/>
        <dbReference type="EC" id="1.8.1.8"/>
    </reaction>
</comment>
<comment type="catalytic activity">
    <reaction evidence="7">
        <text>[protein]-dithiol + NADP(+) = [protein]-disulfide + NADPH + H(+)</text>
        <dbReference type="Rhea" id="RHEA:18753"/>
        <dbReference type="Rhea" id="RHEA-COMP:10593"/>
        <dbReference type="Rhea" id="RHEA-COMP:10594"/>
        <dbReference type="ChEBI" id="CHEBI:15378"/>
        <dbReference type="ChEBI" id="CHEBI:29950"/>
        <dbReference type="ChEBI" id="CHEBI:50058"/>
        <dbReference type="ChEBI" id="CHEBI:57783"/>
        <dbReference type="ChEBI" id="CHEBI:58349"/>
        <dbReference type="EC" id="1.8.1.8"/>
    </reaction>
</comment>
<evidence type="ECO:0000256" key="3">
    <source>
        <dbReference type="ARBA" id="ARBA00023002"/>
    </source>
</evidence>
<evidence type="ECO:0000256" key="2">
    <source>
        <dbReference type="ARBA" id="ARBA00022737"/>
    </source>
</evidence>
<accession>A0A803NMU8</accession>
<name>A0A803NMU8_CANSA</name>
<evidence type="ECO:0000256" key="4">
    <source>
        <dbReference type="ARBA" id="ARBA00023027"/>
    </source>
</evidence>
<dbReference type="AlphaFoldDB" id="A0A803NMU8"/>
<dbReference type="PANTHER" id="PTHR13871">
    <property type="entry name" value="THIOREDOXIN"/>
    <property type="match status" value="1"/>
</dbReference>
<keyword evidence="3" id="KW-0560">Oxidoreductase</keyword>
<feature type="domain" description="Thioredoxin" evidence="8">
    <location>
        <begin position="2"/>
        <end position="171"/>
    </location>
</feature>
<dbReference type="EC" id="1.8.1.8" evidence="1"/>
<dbReference type="InterPro" id="IPR046349">
    <property type="entry name" value="C1-like_sf"/>
</dbReference>
<dbReference type="Gene3D" id="3.40.30.10">
    <property type="entry name" value="Glutaredoxin"/>
    <property type="match status" value="2"/>
</dbReference>
<evidence type="ECO:0000256" key="7">
    <source>
        <dbReference type="ARBA" id="ARBA00047804"/>
    </source>
</evidence>
<dbReference type="OMA" id="CVEGHEE"/>